<evidence type="ECO:0000256" key="7">
    <source>
        <dbReference type="ARBA" id="ARBA00022692"/>
    </source>
</evidence>
<evidence type="ECO:0000256" key="16">
    <source>
        <dbReference type="RuleBase" id="RU361242"/>
    </source>
</evidence>
<dbReference type="Gene3D" id="2.80.10.50">
    <property type="match status" value="1"/>
</dbReference>
<dbReference type="PANTHER" id="PTHR11675">
    <property type="entry name" value="N-ACETYLGALACTOSAMINYLTRANSFERASE"/>
    <property type="match status" value="1"/>
</dbReference>
<gene>
    <name evidence="18" type="ORF">HCN44_004635</name>
</gene>
<dbReference type="SUPFAM" id="SSF53448">
    <property type="entry name" value="Nucleotide-diphospho-sugar transferases"/>
    <property type="match status" value="1"/>
</dbReference>
<evidence type="ECO:0000313" key="19">
    <source>
        <dbReference type="Proteomes" id="UP000639338"/>
    </source>
</evidence>
<dbReference type="FunFam" id="3.90.550.10:FF:000021">
    <property type="entry name" value="Polypeptide N-acetylgalactosaminyltransferase"/>
    <property type="match status" value="1"/>
</dbReference>
<accession>A0A835CVA2</accession>
<evidence type="ECO:0000256" key="6">
    <source>
        <dbReference type="ARBA" id="ARBA00022679"/>
    </source>
</evidence>
<dbReference type="PROSITE" id="PS50231">
    <property type="entry name" value="RICIN_B_LECTIN"/>
    <property type="match status" value="1"/>
</dbReference>
<dbReference type="GO" id="GO:0006493">
    <property type="term" value="P:protein O-linked glycosylation"/>
    <property type="evidence" value="ECO:0007669"/>
    <property type="project" value="UniProtKB-ARBA"/>
</dbReference>
<evidence type="ECO:0000259" key="17">
    <source>
        <dbReference type="SMART" id="SM00458"/>
    </source>
</evidence>
<dbReference type="SUPFAM" id="SSF50370">
    <property type="entry name" value="Ricin B-like lectins"/>
    <property type="match status" value="1"/>
</dbReference>
<proteinExistence type="inferred from homology"/>
<dbReference type="InterPro" id="IPR035992">
    <property type="entry name" value="Ricin_B-like_lectins"/>
</dbReference>
<keyword evidence="5 16" id="KW-0328">Glycosyltransferase</keyword>
<keyword evidence="19" id="KW-1185">Reference proteome</keyword>
<dbReference type="PANTHER" id="PTHR11675:SF43">
    <property type="entry name" value="POLYPEPTIDE N-ACETYLGALACTOSAMINYLTRANSFERASE 1"/>
    <property type="match status" value="1"/>
</dbReference>
<evidence type="ECO:0000256" key="14">
    <source>
        <dbReference type="ARBA" id="ARBA00023157"/>
    </source>
</evidence>
<evidence type="ECO:0000256" key="1">
    <source>
        <dbReference type="ARBA" id="ARBA00001936"/>
    </source>
</evidence>
<keyword evidence="8" id="KW-0479">Metal-binding</keyword>
<evidence type="ECO:0000256" key="12">
    <source>
        <dbReference type="ARBA" id="ARBA00023034"/>
    </source>
</evidence>
<sequence length="593" mass="68486">MFIRKKFILKLAICLLYVVCILIIAKTIKQLSVENFFYPNETYFPEETEHFLEKPSSVNSQFEKWLTSYEKEIIPNLGENGKPSFLYGKEKLIAEMIKKKKAINVLLSNKISLNRSLPDVRDELCQNVTYDEDDLPSASVVIIFFNEPLSVLLRTITSVINGSPAKLLKEVIIVDDSSDEEELKGKLDYYITKRLSKKVKIIRLPKRLGLIRARLAGARKSTGDVLVFLDAHCEVITNWLEPLLQRIKDKNNAVLMPIIDSISEDTLEYNHDNNPSFFQVGGFTWAGHFTWIDIQDKEKNRKTRISPVNSPTMAGGLFAIDRNYFWKIGSYDDKMDGWGGENLEMSFRIWQCGGSLETIPCSRVGHIFRNFHPYKFPNNKDTHGINTARLVHVWMDDYKRLFLLYHDEFKYVDDTIGDLSERIKLRNNLKCKNFKWYLDNVYPEKFIPDENVIAYGRVKLRDTNYCLDNLQHDEDKPYNLGVYGCHSKLFPSQLFSLSNAGELRRDETCAIVKDEDVDEAKISTVKMIECDSKSENNKWILTKNGNIVHVISGLCLDGTDIQDESDLFVKTCTDTTNQMWDFDYYVDSLKIGS</sequence>
<dbReference type="OrthoDB" id="416652at2759"/>
<keyword evidence="9 16" id="KW-0430">Lectin</keyword>
<dbReference type="InterPro" id="IPR001173">
    <property type="entry name" value="Glyco_trans_2-like"/>
</dbReference>
<comment type="caution">
    <text evidence="18">The sequence shown here is derived from an EMBL/GenBank/DDBJ whole genome shotgun (WGS) entry which is preliminary data.</text>
</comment>
<evidence type="ECO:0000256" key="2">
    <source>
        <dbReference type="ARBA" id="ARBA00004323"/>
    </source>
</evidence>
<dbReference type="GO" id="GO:0004653">
    <property type="term" value="F:polypeptide N-acetylgalactosaminyltransferase activity"/>
    <property type="evidence" value="ECO:0007669"/>
    <property type="project" value="UniProtKB-ARBA"/>
</dbReference>
<keyword evidence="14 16" id="KW-1015">Disulfide bond</keyword>
<keyword evidence="11 16" id="KW-1133">Transmembrane helix</keyword>
<dbReference type="GO" id="GO:0030246">
    <property type="term" value="F:carbohydrate binding"/>
    <property type="evidence" value="ECO:0007669"/>
    <property type="project" value="UniProtKB-KW"/>
</dbReference>
<organism evidence="18 19">
    <name type="scientific">Aphidius gifuensis</name>
    <name type="common">Parasitoid wasp</name>
    <dbReference type="NCBI Taxonomy" id="684658"/>
    <lineage>
        <taxon>Eukaryota</taxon>
        <taxon>Metazoa</taxon>
        <taxon>Ecdysozoa</taxon>
        <taxon>Arthropoda</taxon>
        <taxon>Hexapoda</taxon>
        <taxon>Insecta</taxon>
        <taxon>Pterygota</taxon>
        <taxon>Neoptera</taxon>
        <taxon>Endopterygota</taxon>
        <taxon>Hymenoptera</taxon>
        <taxon>Apocrita</taxon>
        <taxon>Ichneumonoidea</taxon>
        <taxon>Braconidae</taxon>
        <taxon>Aphidiinae</taxon>
        <taxon>Aphidius</taxon>
    </lineage>
</organism>
<keyword evidence="15 16" id="KW-0464">Manganese</keyword>
<evidence type="ECO:0000256" key="15">
    <source>
        <dbReference type="ARBA" id="ARBA00023211"/>
    </source>
</evidence>
<dbReference type="Pfam" id="PF00652">
    <property type="entry name" value="Ricin_B_lectin"/>
    <property type="match status" value="1"/>
</dbReference>
<comment type="pathway">
    <text evidence="3 16">Protein modification; protein glycosylation.</text>
</comment>
<evidence type="ECO:0000256" key="13">
    <source>
        <dbReference type="ARBA" id="ARBA00023136"/>
    </source>
</evidence>
<feature type="transmembrane region" description="Helical" evidence="16">
    <location>
        <begin position="7"/>
        <end position="25"/>
    </location>
</feature>
<dbReference type="InterPro" id="IPR029044">
    <property type="entry name" value="Nucleotide-diphossugar_trans"/>
</dbReference>
<protein>
    <recommendedName>
        <fullName evidence="16">Polypeptide N-acetylgalactosaminyltransferase</fullName>
        <ecNumber evidence="16">2.4.1.-</ecNumber>
    </recommendedName>
    <alternativeName>
        <fullName evidence="16">Protein-UDP acetylgalactosaminyltransferase</fullName>
    </alternativeName>
</protein>
<dbReference type="Pfam" id="PF00535">
    <property type="entry name" value="Glycos_transf_2"/>
    <property type="match status" value="1"/>
</dbReference>
<feature type="domain" description="Ricin B lectin" evidence="17">
    <location>
        <begin position="455"/>
        <end position="583"/>
    </location>
</feature>
<evidence type="ECO:0000256" key="4">
    <source>
        <dbReference type="ARBA" id="ARBA00005680"/>
    </source>
</evidence>
<dbReference type="AlphaFoldDB" id="A0A835CVA2"/>
<dbReference type="InterPro" id="IPR000772">
    <property type="entry name" value="Ricin_B_lectin"/>
</dbReference>
<dbReference type="Gene3D" id="3.90.550.10">
    <property type="entry name" value="Spore Coat Polysaccharide Biosynthesis Protein SpsA, Chain A"/>
    <property type="match status" value="1"/>
</dbReference>
<dbReference type="UniPathway" id="UPA00378"/>
<name>A0A835CVA2_APHGI</name>
<evidence type="ECO:0000256" key="11">
    <source>
        <dbReference type="ARBA" id="ARBA00022989"/>
    </source>
</evidence>
<dbReference type="EMBL" id="JACMRX010000002">
    <property type="protein sequence ID" value="KAF7995163.1"/>
    <property type="molecule type" value="Genomic_DNA"/>
</dbReference>
<dbReference type="GO" id="GO:0000139">
    <property type="term" value="C:Golgi membrane"/>
    <property type="evidence" value="ECO:0007669"/>
    <property type="project" value="UniProtKB-SubCell"/>
</dbReference>
<evidence type="ECO:0000256" key="3">
    <source>
        <dbReference type="ARBA" id="ARBA00004922"/>
    </source>
</evidence>
<dbReference type="CDD" id="cd02510">
    <property type="entry name" value="pp-GalNAc-T"/>
    <property type="match status" value="1"/>
</dbReference>
<keyword evidence="6 16" id="KW-0808">Transferase</keyword>
<dbReference type="InterPro" id="IPR045885">
    <property type="entry name" value="GalNAc-T"/>
</dbReference>
<dbReference type="SMART" id="SM00458">
    <property type="entry name" value="RICIN"/>
    <property type="match status" value="1"/>
</dbReference>
<reference evidence="18 19" key="1">
    <citation type="submission" date="2020-08" db="EMBL/GenBank/DDBJ databases">
        <title>Aphidius gifuensis genome sequencing and assembly.</title>
        <authorList>
            <person name="Du Z."/>
        </authorList>
    </citation>
    <scope>NUCLEOTIDE SEQUENCE [LARGE SCALE GENOMIC DNA]</scope>
    <source>
        <strain evidence="18">YNYX2018</strain>
        <tissue evidence="18">Adults</tissue>
    </source>
</reference>
<evidence type="ECO:0000256" key="9">
    <source>
        <dbReference type="ARBA" id="ARBA00022734"/>
    </source>
</evidence>
<evidence type="ECO:0000256" key="5">
    <source>
        <dbReference type="ARBA" id="ARBA00022676"/>
    </source>
</evidence>
<dbReference type="GO" id="GO:0046872">
    <property type="term" value="F:metal ion binding"/>
    <property type="evidence" value="ECO:0007669"/>
    <property type="project" value="UniProtKB-KW"/>
</dbReference>
<dbReference type="EC" id="2.4.1.-" evidence="16"/>
<comment type="cofactor">
    <cofactor evidence="1 16">
        <name>Mn(2+)</name>
        <dbReference type="ChEBI" id="CHEBI:29035"/>
    </cofactor>
</comment>
<dbReference type="Proteomes" id="UP000639338">
    <property type="component" value="Unassembled WGS sequence"/>
</dbReference>
<keyword evidence="13 16" id="KW-0472">Membrane</keyword>
<evidence type="ECO:0000256" key="8">
    <source>
        <dbReference type="ARBA" id="ARBA00022723"/>
    </source>
</evidence>
<evidence type="ECO:0000256" key="10">
    <source>
        <dbReference type="ARBA" id="ARBA00022968"/>
    </source>
</evidence>
<keyword evidence="7 16" id="KW-0812">Transmembrane</keyword>
<keyword evidence="10" id="KW-0735">Signal-anchor</keyword>
<keyword evidence="12 16" id="KW-0333">Golgi apparatus</keyword>
<comment type="subcellular location">
    <subcellularLocation>
        <location evidence="2 16">Golgi apparatus membrane</location>
        <topology evidence="2 16">Single-pass type II membrane protein</topology>
    </subcellularLocation>
</comment>
<evidence type="ECO:0000313" key="18">
    <source>
        <dbReference type="EMBL" id="KAF7995163.1"/>
    </source>
</evidence>
<comment type="similarity">
    <text evidence="4 16">Belongs to the glycosyltransferase 2 family. GalNAc-T subfamily.</text>
</comment>
<dbReference type="CDD" id="cd23459">
    <property type="entry name" value="beta-trefoil_Ricin_Pgant1-like"/>
    <property type="match status" value="1"/>
</dbReference>